<comment type="caution">
    <text evidence="10">The sequence shown here is derived from an EMBL/GenBank/DDBJ whole genome shotgun (WGS) entry which is preliminary data.</text>
</comment>
<dbReference type="RefSeq" id="WP_253446270.1">
    <property type="nucleotide sequence ID" value="NZ_JALJYF010000001.1"/>
</dbReference>
<evidence type="ECO:0000256" key="2">
    <source>
        <dbReference type="ARBA" id="ARBA00022448"/>
    </source>
</evidence>
<evidence type="ECO:0000256" key="5">
    <source>
        <dbReference type="ARBA" id="ARBA00022692"/>
    </source>
</evidence>
<keyword evidence="5 9" id="KW-0812">Transmembrane</keyword>
<keyword evidence="11" id="KW-1185">Reference proteome</keyword>
<reference evidence="10 11" key="1">
    <citation type="submission" date="2022-03" db="EMBL/GenBank/DDBJ databases">
        <title>Genomic Encyclopedia of Type Strains, Phase III (KMG-III): the genomes of soil and plant-associated and newly described type strains.</title>
        <authorList>
            <person name="Whitman W."/>
        </authorList>
    </citation>
    <scope>NUCLEOTIDE SEQUENCE [LARGE SCALE GENOMIC DNA]</scope>
    <source>
        <strain evidence="10 11">BSker1</strain>
    </source>
</reference>
<comment type="subcellular location">
    <subcellularLocation>
        <location evidence="1">Cell inner membrane</location>
        <topology evidence="1">Multi-pass membrane protein</topology>
    </subcellularLocation>
</comment>
<feature type="transmembrane region" description="Helical" evidence="9">
    <location>
        <begin position="49"/>
        <end position="68"/>
    </location>
</feature>
<keyword evidence="2" id="KW-0813">Transport</keyword>
<dbReference type="Proteomes" id="UP001523550">
    <property type="component" value="Unassembled WGS sequence"/>
</dbReference>
<proteinExistence type="inferred from homology"/>
<dbReference type="PANTHER" id="PTHR30574">
    <property type="entry name" value="INNER MEMBRANE PROTEIN YEDE"/>
    <property type="match status" value="1"/>
</dbReference>
<keyword evidence="3" id="KW-1003">Cell membrane</keyword>
<evidence type="ECO:0000256" key="4">
    <source>
        <dbReference type="ARBA" id="ARBA00022519"/>
    </source>
</evidence>
<evidence type="ECO:0000256" key="9">
    <source>
        <dbReference type="SAM" id="Phobius"/>
    </source>
</evidence>
<dbReference type="PANTHER" id="PTHR30574:SF1">
    <property type="entry name" value="SULPHUR TRANSPORT DOMAIN-CONTAINING PROTEIN"/>
    <property type="match status" value="1"/>
</dbReference>
<evidence type="ECO:0000313" key="10">
    <source>
        <dbReference type="EMBL" id="MCP1727035.1"/>
    </source>
</evidence>
<name>A0ABT1G6V6_9GAMM</name>
<evidence type="ECO:0000313" key="11">
    <source>
        <dbReference type="Proteomes" id="UP001523550"/>
    </source>
</evidence>
<comment type="similarity">
    <text evidence="8">Belongs to the TsuA/YedE (TC 9.B.102) family.</text>
</comment>
<keyword evidence="7 9" id="KW-0472">Membrane</keyword>
<accession>A0ABT1G6V6</accession>
<feature type="transmembrane region" description="Helical" evidence="9">
    <location>
        <begin position="118"/>
        <end position="139"/>
    </location>
</feature>
<feature type="transmembrane region" description="Helical" evidence="9">
    <location>
        <begin position="6"/>
        <end position="28"/>
    </location>
</feature>
<evidence type="ECO:0000256" key="7">
    <source>
        <dbReference type="ARBA" id="ARBA00023136"/>
    </source>
</evidence>
<keyword evidence="4" id="KW-0997">Cell inner membrane</keyword>
<feature type="transmembrane region" description="Helical" evidence="9">
    <location>
        <begin position="80"/>
        <end position="97"/>
    </location>
</feature>
<evidence type="ECO:0000256" key="3">
    <source>
        <dbReference type="ARBA" id="ARBA00022475"/>
    </source>
</evidence>
<protein>
    <submittedName>
        <fullName evidence="10">Membrane protein YedE/YeeE</fullName>
    </submittedName>
</protein>
<organism evidence="10 11">
    <name type="scientific">Natronospira proteinivora</name>
    <dbReference type="NCBI Taxonomy" id="1807133"/>
    <lineage>
        <taxon>Bacteria</taxon>
        <taxon>Pseudomonadati</taxon>
        <taxon>Pseudomonadota</taxon>
        <taxon>Gammaproteobacteria</taxon>
        <taxon>Natronospirales</taxon>
        <taxon>Natronospiraceae</taxon>
        <taxon>Natronospira</taxon>
    </lineage>
</organism>
<evidence type="ECO:0000256" key="6">
    <source>
        <dbReference type="ARBA" id="ARBA00022989"/>
    </source>
</evidence>
<gene>
    <name evidence="10" type="ORF">J2T60_001000</name>
</gene>
<dbReference type="EMBL" id="JALJYF010000001">
    <property type="protein sequence ID" value="MCP1727035.1"/>
    <property type="molecule type" value="Genomic_DNA"/>
</dbReference>
<keyword evidence="6 9" id="KW-1133">Transmembrane helix</keyword>
<evidence type="ECO:0000256" key="1">
    <source>
        <dbReference type="ARBA" id="ARBA00004429"/>
    </source>
</evidence>
<dbReference type="InterPro" id="IPR007272">
    <property type="entry name" value="Sulf_transp_TsuA/YedE"/>
</dbReference>
<dbReference type="Pfam" id="PF04143">
    <property type="entry name" value="Sulf_transp"/>
    <property type="match status" value="1"/>
</dbReference>
<sequence>MTEFTPISALIGGAFIGLAAVLLMALNGRIAGISGIAGGLLESSSGDRSWRWLFIIGLLAGVVLHELIRPESFALREGYPPLLLVAAGLIVGIGTRMGSGCTSGHGVCGISRFSARSLVATIAFMITAAITVAVVRHGFGVL</sequence>
<evidence type="ECO:0000256" key="8">
    <source>
        <dbReference type="ARBA" id="ARBA00035655"/>
    </source>
</evidence>